<dbReference type="Gene3D" id="3.30.70.2750">
    <property type="match status" value="1"/>
</dbReference>
<dbReference type="EMBL" id="ACJM01000007">
    <property type="protein sequence ID" value="EEG77561.1"/>
    <property type="molecule type" value="Genomic_DNA"/>
</dbReference>
<evidence type="ECO:0000256" key="4">
    <source>
        <dbReference type="ARBA" id="ARBA00022692"/>
    </source>
</evidence>
<dbReference type="GO" id="GO:0007035">
    <property type="term" value="P:vacuolar acidification"/>
    <property type="evidence" value="ECO:0007669"/>
    <property type="project" value="TreeGrafter"/>
</dbReference>
<dbReference type="PANTHER" id="PTHR11629:SF63">
    <property type="entry name" value="V-TYPE PROTON ATPASE SUBUNIT A"/>
    <property type="match status" value="1"/>
</dbReference>
<dbReference type="InterPro" id="IPR002490">
    <property type="entry name" value="V-ATPase_116kDa_su"/>
</dbReference>
<organism evidence="8 9">
    <name type="scientific">Dethiobacter alkaliphilus AHT 1</name>
    <dbReference type="NCBI Taxonomy" id="555088"/>
    <lineage>
        <taxon>Bacteria</taxon>
        <taxon>Bacillati</taxon>
        <taxon>Bacillota</taxon>
        <taxon>Dethiobacteria</taxon>
        <taxon>Dethiobacterales</taxon>
        <taxon>Dethiobacteraceae</taxon>
        <taxon>Dethiobacter</taxon>
    </lineage>
</organism>
<evidence type="ECO:0000256" key="3">
    <source>
        <dbReference type="ARBA" id="ARBA00022448"/>
    </source>
</evidence>
<dbReference type="EC" id="3.6.3.14" evidence="8"/>
<dbReference type="AlphaFoldDB" id="C0GGD1"/>
<dbReference type="GO" id="GO:0033179">
    <property type="term" value="C:proton-transporting V-type ATPase, V0 domain"/>
    <property type="evidence" value="ECO:0007669"/>
    <property type="project" value="InterPro"/>
</dbReference>
<keyword evidence="9" id="KW-1185">Reference proteome</keyword>
<evidence type="ECO:0000256" key="6">
    <source>
        <dbReference type="ARBA" id="ARBA00023065"/>
    </source>
</evidence>
<keyword evidence="6" id="KW-0406">Ion transport</keyword>
<dbReference type="Gene3D" id="3.30.70.2170">
    <property type="match status" value="1"/>
</dbReference>
<keyword evidence="4" id="KW-0812">Transmembrane</keyword>
<dbReference type="GO" id="GO:0051117">
    <property type="term" value="F:ATPase binding"/>
    <property type="evidence" value="ECO:0007669"/>
    <property type="project" value="TreeGrafter"/>
</dbReference>
<dbReference type="GO" id="GO:0016787">
    <property type="term" value="F:hydrolase activity"/>
    <property type="evidence" value="ECO:0007669"/>
    <property type="project" value="UniProtKB-KW"/>
</dbReference>
<dbReference type="STRING" id="555088.DealDRAFT_1684"/>
<dbReference type="OrthoDB" id="9803814at2"/>
<evidence type="ECO:0000256" key="5">
    <source>
        <dbReference type="ARBA" id="ARBA00022989"/>
    </source>
</evidence>
<evidence type="ECO:0000313" key="8">
    <source>
        <dbReference type="EMBL" id="EEG77561.1"/>
    </source>
</evidence>
<evidence type="ECO:0000256" key="2">
    <source>
        <dbReference type="ARBA" id="ARBA00009904"/>
    </source>
</evidence>
<keyword evidence="8" id="KW-0378">Hydrolase</keyword>
<keyword evidence="3" id="KW-0813">Transport</keyword>
<evidence type="ECO:0000256" key="1">
    <source>
        <dbReference type="ARBA" id="ARBA00004141"/>
    </source>
</evidence>
<dbReference type="Proteomes" id="UP000006443">
    <property type="component" value="Unassembled WGS sequence"/>
</dbReference>
<dbReference type="Gene3D" id="1.20.1460.20">
    <property type="match status" value="1"/>
</dbReference>
<keyword evidence="5" id="KW-1133">Transmembrane helix</keyword>
<dbReference type="Pfam" id="PF01496">
    <property type="entry name" value="V_ATPase_I"/>
    <property type="match status" value="1"/>
</dbReference>
<dbReference type="GO" id="GO:0016471">
    <property type="term" value="C:vacuolar proton-transporting V-type ATPase complex"/>
    <property type="evidence" value="ECO:0007669"/>
    <property type="project" value="TreeGrafter"/>
</dbReference>
<protein>
    <submittedName>
        <fullName evidence="8">H(+)-transporting two-sector ATPase</fullName>
        <ecNumber evidence="8">3.6.3.14</ecNumber>
    </submittedName>
</protein>
<reference evidence="8 9" key="1">
    <citation type="submission" date="2009-02" db="EMBL/GenBank/DDBJ databases">
        <title>Sequencing of the draft genome and assembly of Dethiobacter alkaliphilus AHT 1.</title>
        <authorList>
            <consortium name="US DOE Joint Genome Institute (JGI-PGF)"/>
            <person name="Lucas S."/>
            <person name="Copeland A."/>
            <person name="Lapidus A."/>
            <person name="Glavina del Rio T."/>
            <person name="Dalin E."/>
            <person name="Tice H."/>
            <person name="Bruce D."/>
            <person name="Goodwin L."/>
            <person name="Pitluck S."/>
            <person name="Larimer F."/>
            <person name="Land M.L."/>
            <person name="Hauser L."/>
            <person name="Muyzer G."/>
        </authorList>
    </citation>
    <scope>NUCLEOTIDE SEQUENCE [LARGE SCALE GENOMIC DNA]</scope>
    <source>
        <strain evidence="8 9">AHT 1</strain>
    </source>
</reference>
<dbReference type="eggNOG" id="COG1269">
    <property type="taxonomic scope" value="Bacteria"/>
</dbReference>
<proteinExistence type="inferred from homology"/>
<sequence>MGISKMNKVYLVAHQAEKDQVLAVLQQLGVMEVNDLQAKDLEDEAWADLVEGDQEQEALNTLEERLADVRFSLDFLKRYYPAKKGMLDAINGEKKSVLANELADTAAQWAETTDQVYAALRQVDEKLISLRNEETRLQNLKLQLEPWDKLTVPLEEVKSTNTVRVELGTLPTAELGPVKEELAEAGAAFVLDEVKAERGESYVLVAYHAEDAEEVPALLKQHNFNKHTFPKLSGTPKENLERIEKELVQADKERQEALAAAGEQVKHREQLNYYLDYLTVERDKKQKVASFARTSNSFILEGWIREQDLPELKKKLEKACDTVEVVSREPEEGEAFPVSLENKPAFTPFEFITKLYGTPSPHGLDPTANLTPFFIVFFGLAMTDAGYGVILALVAALALTKIKPQGARNLLWIIFAGGISTFVFGWLVGGWFGADLLGAPLYFSALEDPILLLVYSLALGIIQIFYGMAIKAAWSIREGRILDAVFDQGLWYLLIIGILLMAIMPELGIGGPMAIAAAIGLVLTQGRTQPTIVKKFLSGLLSLYDITGYLSDVLSYSRLLALGLATGVIALAVNTMAGLLTGHIIGWVIMIPLLLVGHTFNLVINSLGAYIHASRLQYIEFYNRFYEGGGRSFVPFKLNTKEIEIQPEWLQK</sequence>
<accession>C0GGD1</accession>
<gene>
    <name evidence="8" type="ORF">DealDRAFT_1684</name>
</gene>
<dbReference type="GO" id="GO:0046961">
    <property type="term" value="F:proton-transporting ATPase activity, rotational mechanism"/>
    <property type="evidence" value="ECO:0007669"/>
    <property type="project" value="InterPro"/>
</dbReference>
<dbReference type="PANTHER" id="PTHR11629">
    <property type="entry name" value="VACUOLAR PROTON ATPASES"/>
    <property type="match status" value="1"/>
</dbReference>
<keyword evidence="7" id="KW-0472">Membrane</keyword>
<comment type="similarity">
    <text evidence="2">Belongs to the V-ATPase 116 kDa subunit family.</text>
</comment>
<comment type="subcellular location">
    <subcellularLocation>
        <location evidence="1">Membrane</location>
        <topology evidence="1">Multi-pass membrane protein</topology>
    </subcellularLocation>
</comment>
<evidence type="ECO:0000313" key="9">
    <source>
        <dbReference type="Proteomes" id="UP000006443"/>
    </source>
</evidence>
<comment type="caution">
    <text evidence="8">The sequence shown here is derived from an EMBL/GenBank/DDBJ whole genome shotgun (WGS) entry which is preliminary data.</text>
</comment>
<name>C0GGD1_DETAL</name>
<evidence type="ECO:0000256" key="7">
    <source>
        <dbReference type="ARBA" id="ARBA00023136"/>
    </source>
</evidence>